<accession>A0A5E4ZC35</accession>
<evidence type="ECO:0000313" key="1">
    <source>
        <dbReference type="EMBL" id="VVE58941.1"/>
    </source>
</evidence>
<gene>
    <name evidence="1" type="ORF">PIN31115_05428</name>
</gene>
<name>A0A5E4ZC35_9BURK</name>
<proteinExistence type="predicted"/>
<evidence type="ECO:0008006" key="3">
    <source>
        <dbReference type="Google" id="ProtNLM"/>
    </source>
</evidence>
<sequence>MLEAALRSLRHITHPFVRPFAHPFAALLPRLDGGGCGIHFDAGTLQFVRLARVAGPARLRLDAYGTAALDDDVLRGGVLAKPEAAARRLGELLERAGTSAEALRGDTIVMALPAHLLKTHVVEYPPDMPAQALRAWCERHAALLLPGDGSPGLRSRVGVTWAEPGSHRLRLYACEAELVDDRLAALEMAGLRAHAVDVAHAAGRRAFQWAWPAVGEPRASADETPVTPPSPTALLQISDHDLDLAVFDAQTCVADLRERFDGVNGSPDALASVVRELLGRLPVAAGSLHVAAQSVTPGAFAAICDGLIAACHVPVRPFDPLRRLDAASPPAHRRQPFAERASLAVACGLALRAMSMRGLPWQ</sequence>
<dbReference type="Gene3D" id="3.30.420.40">
    <property type="match status" value="1"/>
</dbReference>
<reference evidence="1 2" key="1">
    <citation type="submission" date="2019-08" db="EMBL/GenBank/DDBJ databases">
        <authorList>
            <person name="Peeters C."/>
        </authorList>
    </citation>
    <scope>NUCLEOTIDE SEQUENCE [LARGE SCALE GENOMIC DNA]</scope>
    <source>
        <strain evidence="1 2">LMG 31115</strain>
    </source>
</reference>
<dbReference type="Pfam" id="PF11104">
    <property type="entry name" value="PilM_2"/>
    <property type="match status" value="1"/>
</dbReference>
<organism evidence="1 2">
    <name type="scientific">Pandoraea iniqua</name>
    <dbReference type="NCBI Taxonomy" id="2508288"/>
    <lineage>
        <taxon>Bacteria</taxon>
        <taxon>Pseudomonadati</taxon>
        <taxon>Pseudomonadota</taxon>
        <taxon>Betaproteobacteria</taxon>
        <taxon>Burkholderiales</taxon>
        <taxon>Burkholderiaceae</taxon>
        <taxon>Pandoraea</taxon>
    </lineage>
</organism>
<dbReference type="InterPro" id="IPR005883">
    <property type="entry name" value="PilM"/>
</dbReference>
<dbReference type="AlphaFoldDB" id="A0A5E4ZC35"/>
<evidence type="ECO:0000313" key="2">
    <source>
        <dbReference type="Proteomes" id="UP000333828"/>
    </source>
</evidence>
<keyword evidence="2" id="KW-1185">Reference proteome</keyword>
<dbReference type="Proteomes" id="UP000333828">
    <property type="component" value="Unassembled WGS sequence"/>
</dbReference>
<protein>
    <recommendedName>
        <fullName evidence="3">Pilus assembly protein PilM</fullName>
    </recommendedName>
</protein>
<dbReference type="EMBL" id="CABPSI010000008">
    <property type="protein sequence ID" value="VVE58941.1"/>
    <property type="molecule type" value="Genomic_DNA"/>
</dbReference>